<name>A0A9D2L504_9BACT</name>
<protein>
    <submittedName>
        <fullName evidence="3">Helix-turn-helix domain-containing protein</fullName>
    </submittedName>
</protein>
<reference evidence="3" key="1">
    <citation type="journal article" date="2021" name="PeerJ">
        <title>Extensive microbial diversity within the chicken gut microbiome revealed by metagenomics and culture.</title>
        <authorList>
            <person name="Gilroy R."/>
            <person name="Ravi A."/>
            <person name="Getino M."/>
            <person name="Pursley I."/>
            <person name="Horton D.L."/>
            <person name="Alikhan N.F."/>
            <person name="Baker D."/>
            <person name="Gharbi K."/>
            <person name="Hall N."/>
            <person name="Watson M."/>
            <person name="Adriaenssens E.M."/>
            <person name="Foster-Nyarko E."/>
            <person name="Jarju S."/>
            <person name="Secka A."/>
            <person name="Antonio M."/>
            <person name="Oren A."/>
            <person name="Chaudhuri R.R."/>
            <person name="La Ragione R."/>
            <person name="Hildebrand F."/>
            <person name="Pallen M.J."/>
        </authorList>
    </citation>
    <scope>NUCLEOTIDE SEQUENCE</scope>
    <source>
        <strain evidence="3">CHK169-11906</strain>
    </source>
</reference>
<dbReference type="EMBL" id="DWYR01000025">
    <property type="protein sequence ID" value="HJA99415.1"/>
    <property type="molecule type" value="Genomic_DNA"/>
</dbReference>
<dbReference type="CDD" id="cd00093">
    <property type="entry name" value="HTH_XRE"/>
    <property type="match status" value="1"/>
</dbReference>
<evidence type="ECO:0000256" key="1">
    <source>
        <dbReference type="SAM" id="MobiDB-lite"/>
    </source>
</evidence>
<dbReference type="SMART" id="SM00530">
    <property type="entry name" value="HTH_XRE"/>
    <property type="match status" value="1"/>
</dbReference>
<dbReference type="Pfam" id="PF01381">
    <property type="entry name" value="HTH_3"/>
    <property type="match status" value="1"/>
</dbReference>
<proteinExistence type="predicted"/>
<organism evidence="3 4">
    <name type="scientific">Candidatus Alistipes avicola</name>
    <dbReference type="NCBI Taxonomy" id="2838432"/>
    <lineage>
        <taxon>Bacteria</taxon>
        <taxon>Pseudomonadati</taxon>
        <taxon>Bacteroidota</taxon>
        <taxon>Bacteroidia</taxon>
        <taxon>Bacteroidales</taxon>
        <taxon>Rikenellaceae</taxon>
        <taxon>Alistipes</taxon>
    </lineage>
</organism>
<sequence>MKEKLLQLMKSEGLTSSRLAEILEIQPSGISHILSGRNKPGFDLLQKILRRFPRVNPDWLLLDSSQMYRPDSELPSNSNADTTSGSNLFQPITEGADSAVAETATNAATLQTSLQETDSNGKSGDSQRRISRIILVYDDHSFEALTPQKP</sequence>
<dbReference type="InterPro" id="IPR010982">
    <property type="entry name" value="Lambda_DNA-bd_dom_sf"/>
</dbReference>
<evidence type="ECO:0000259" key="2">
    <source>
        <dbReference type="PROSITE" id="PS50943"/>
    </source>
</evidence>
<evidence type="ECO:0000313" key="3">
    <source>
        <dbReference type="EMBL" id="HJA99415.1"/>
    </source>
</evidence>
<gene>
    <name evidence="3" type="ORF">H9779_07460</name>
</gene>
<feature type="region of interest" description="Disordered" evidence="1">
    <location>
        <begin position="70"/>
        <end position="98"/>
    </location>
</feature>
<feature type="domain" description="HTH cro/C1-type" evidence="2">
    <location>
        <begin position="5"/>
        <end position="60"/>
    </location>
</feature>
<dbReference type="SUPFAM" id="SSF47413">
    <property type="entry name" value="lambda repressor-like DNA-binding domains"/>
    <property type="match status" value="1"/>
</dbReference>
<dbReference type="AlphaFoldDB" id="A0A9D2L504"/>
<dbReference type="Proteomes" id="UP000824259">
    <property type="component" value="Unassembled WGS sequence"/>
</dbReference>
<feature type="compositionally biased region" description="Polar residues" evidence="1">
    <location>
        <begin position="74"/>
        <end position="90"/>
    </location>
</feature>
<accession>A0A9D2L504</accession>
<comment type="caution">
    <text evidence="3">The sequence shown here is derived from an EMBL/GenBank/DDBJ whole genome shotgun (WGS) entry which is preliminary data.</text>
</comment>
<dbReference type="InterPro" id="IPR001387">
    <property type="entry name" value="Cro/C1-type_HTH"/>
</dbReference>
<dbReference type="PROSITE" id="PS50943">
    <property type="entry name" value="HTH_CROC1"/>
    <property type="match status" value="1"/>
</dbReference>
<dbReference type="Gene3D" id="1.10.260.40">
    <property type="entry name" value="lambda repressor-like DNA-binding domains"/>
    <property type="match status" value="1"/>
</dbReference>
<reference evidence="3" key="2">
    <citation type="submission" date="2021-04" db="EMBL/GenBank/DDBJ databases">
        <authorList>
            <person name="Gilroy R."/>
        </authorList>
    </citation>
    <scope>NUCLEOTIDE SEQUENCE</scope>
    <source>
        <strain evidence="3">CHK169-11906</strain>
    </source>
</reference>
<evidence type="ECO:0000313" key="4">
    <source>
        <dbReference type="Proteomes" id="UP000824259"/>
    </source>
</evidence>
<feature type="compositionally biased region" description="Polar residues" evidence="1">
    <location>
        <begin position="109"/>
        <end position="124"/>
    </location>
</feature>
<dbReference type="GO" id="GO:0003677">
    <property type="term" value="F:DNA binding"/>
    <property type="evidence" value="ECO:0007669"/>
    <property type="project" value="InterPro"/>
</dbReference>
<feature type="region of interest" description="Disordered" evidence="1">
    <location>
        <begin position="109"/>
        <end position="128"/>
    </location>
</feature>